<comment type="similarity">
    <text evidence="1 2">Belongs to the outer membrane factor (OMF) (TC 1.B.17) family.</text>
</comment>
<evidence type="ECO:0000256" key="1">
    <source>
        <dbReference type="ARBA" id="ARBA00007613"/>
    </source>
</evidence>
<feature type="chain" id="PRO_5044997926" evidence="2">
    <location>
        <begin position="22"/>
        <end position="472"/>
    </location>
</feature>
<reference evidence="4" key="1">
    <citation type="journal article" date="2019" name="Int. J. Syst. Evol. Microbiol.">
        <title>The Global Catalogue of Microorganisms (GCM) 10K type strain sequencing project: providing services to taxonomists for standard genome sequencing and annotation.</title>
        <authorList>
            <consortium name="The Broad Institute Genomics Platform"/>
            <consortium name="The Broad Institute Genome Sequencing Center for Infectious Disease"/>
            <person name="Wu L."/>
            <person name="Ma J."/>
        </authorList>
    </citation>
    <scope>NUCLEOTIDE SEQUENCE [LARGE SCALE GENOMIC DNA]</scope>
    <source>
        <strain evidence="4">KCTC 52168</strain>
    </source>
</reference>
<evidence type="ECO:0000313" key="3">
    <source>
        <dbReference type="EMBL" id="MFC3148734.1"/>
    </source>
</evidence>
<dbReference type="NCBIfam" id="TIGR01845">
    <property type="entry name" value="outer_NodT"/>
    <property type="match status" value="1"/>
</dbReference>
<sequence length="472" mass="49838">MKRTLMAAACAAALMSACSTAPRFEPYKPTLAEQFTNRAEGMRSDAPAAQFWHGFDDADLDNLVARALQASADIRIATANLREARALAGFADAQLFPQVGISAGAARVRNRDTNGQAQTNEVYSAGFDVSYELDLFGRVRDDRRAAAATVRAGEAGLRSTQLSIAAEVARNYFELRGLQEQLRVARAALDTQRAALKIVEARQSAGRGTAFDTERARALVASTEASVPALDAALIRTRYRIAVLTGQTPTALDLTLAEQKPLPGMRALDLKSIGSPEALLTRRPDVAAAFAQAEAAAARVGVARSALLPRITLGGTLGVNAGRVGDLGDSAAFAYNLSAQILWSILDFGRVKAQIAAAGARNEAAIVGYERTVLTALEETEGALAAYSRSQQQADALMRAAVAAQKAADIARARFEVGVSDFFAVLDAERELLSARDRLAQSQTAAATSVVAVYKALGGPVVAKDQTASITR</sequence>
<accession>A0ABV7H844</accession>
<organism evidence="3 4">
    <name type="scientific">Piscinibacterium candidicorallinum</name>
    <dbReference type="NCBI Taxonomy" id="1793872"/>
    <lineage>
        <taxon>Bacteria</taxon>
        <taxon>Pseudomonadati</taxon>
        <taxon>Pseudomonadota</taxon>
        <taxon>Betaproteobacteria</taxon>
        <taxon>Burkholderiales</taxon>
        <taxon>Piscinibacterium</taxon>
    </lineage>
</organism>
<comment type="subcellular location">
    <subcellularLocation>
        <location evidence="2">Cell membrane</location>
        <topology evidence="2">Lipid-anchor</topology>
    </subcellularLocation>
</comment>
<dbReference type="PANTHER" id="PTHR30203:SF25">
    <property type="entry name" value="OUTER MEMBRANE PROTEIN-RELATED"/>
    <property type="match status" value="1"/>
</dbReference>
<dbReference type="Gene3D" id="2.20.200.10">
    <property type="entry name" value="Outer membrane efflux proteins (OEP)"/>
    <property type="match status" value="1"/>
</dbReference>
<protein>
    <submittedName>
        <fullName evidence="3">Efflux transporter outer membrane subunit</fullName>
    </submittedName>
</protein>
<keyword evidence="2" id="KW-1134">Transmembrane beta strand</keyword>
<dbReference type="InterPro" id="IPR003423">
    <property type="entry name" value="OMP_efflux"/>
</dbReference>
<feature type="signal peptide" evidence="2">
    <location>
        <begin position="1"/>
        <end position="21"/>
    </location>
</feature>
<keyword evidence="2" id="KW-0732">Signal</keyword>
<evidence type="ECO:0000256" key="2">
    <source>
        <dbReference type="RuleBase" id="RU362097"/>
    </source>
</evidence>
<dbReference type="PANTHER" id="PTHR30203">
    <property type="entry name" value="OUTER MEMBRANE CATION EFFLUX PROTEIN"/>
    <property type="match status" value="1"/>
</dbReference>
<name>A0ABV7H844_9BURK</name>
<keyword evidence="4" id="KW-1185">Reference proteome</keyword>
<dbReference type="PROSITE" id="PS51257">
    <property type="entry name" value="PROKAR_LIPOPROTEIN"/>
    <property type="match status" value="1"/>
</dbReference>
<dbReference type="Proteomes" id="UP001595556">
    <property type="component" value="Unassembled WGS sequence"/>
</dbReference>
<dbReference type="Pfam" id="PF02321">
    <property type="entry name" value="OEP"/>
    <property type="match status" value="2"/>
</dbReference>
<keyword evidence="2" id="KW-0472">Membrane</keyword>
<dbReference type="Gene3D" id="1.20.1600.10">
    <property type="entry name" value="Outer membrane efflux proteins (OEP)"/>
    <property type="match status" value="1"/>
</dbReference>
<dbReference type="RefSeq" id="WP_377304936.1">
    <property type="nucleotide sequence ID" value="NZ_CP180191.1"/>
</dbReference>
<comment type="caution">
    <text evidence="3">The sequence shown here is derived from an EMBL/GenBank/DDBJ whole genome shotgun (WGS) entry which is preliminary data.</text>
</comment>
<dbReference type="SUPFAM" id="SSF56954">
    <property type="entry name" value="Outer membrane efflux proteins (OEP)"/>
    <property type="match status" value="1"/>
</dbReference>
<evidence type="ECO:0000313" key="4">
    <source>
        <dbReference type="Proteomes" id="UP001595556"/>
    </source>
</evidence>
<keyword evidence="2" id="KW-0449">Lipoprotein</keyword>
<gene>
    <name evidence="3" type="ORF">ACFOEN_13970</name>
</gene>
<proteinExistence type="inferred from homology"/>
<keyword evidence="2" id="KW-0812">Transmembrane</keyword>
<dbReference type="EMBL" id="JBHRTI010000007">
    <property type="protein sequence ID" value="MFC3148734.1"/>
    <property type="molecule type" value="Genomic_DNA"/>
</dbReference>
<keyword evidence="2" id="KW-0564">Palmitate</keyword>
<dbReference type="InterPro" id="IPR010131">
    <property type="entry name" value="MdtP/NodT-like"/>
</dbReference>